<keyword evidence="3 5" id="KW-1133">Transmembrane helix</keyword>
<evidence type="ECO:0000256" key="1">
    <source>
        <dbReference type="ARBA" id="ARBA00022475"/>
    </source>
</evidence>
<gene>
    <name evidence="6" type="ORF">H9847_02040</name>
</gene>
<protein>
    <submittedName>
        <fullName evidence="6">Fumarate reductase subunit D</fullName>
    </submittedName>
</protein>
<dbReference type="InterPro" id="IPR003418">
    <property type="entry name" value="Fumarate_red_D"/>
</dbReference>
<evidence type="ECO:0000313" key="7">
    <source>
        <dbReference type="Proteomes" id="UP000733611"/>
    </source>
</evidence>
<keyword evidence="2 5" id="KW-0812">Transmembrane</keyword>
<accession>A0A948WXB3</accession>
<evidence type="ECO:0000256" key="4">
    <source>
        <dbReference type="ARBA" id="ARBA00023136"/>
    </source>
</evidence>
<dbReference type="SUPFAM" id="SSF81343">
    <property type="entry name" value="Fumarate reductase respiratory complex transmembrane subunits"/>
    <property type="match status" value="1"/>
</dbReference>
<feature type="transmembrane region" description="Helical" evidence="5">
    <location>
        <begin position="12"/>
        <end position="39"/>
    </location>
</feature>
<sequence>MHNNKPVRSDEPIFWLLFGTGGMTVAIVLPAIIILMLAAGLSSPDVNSGLLNFEQVKGILGNWLVNLILFGVIATVYWHAFHRIYHTLHDLGVHTTKLHWFAFYGAAAACTFITFGLQLVAYFKLW</sequence>
<evidence type="ECO:0000256" key="5">
    <source>
        <dbReference type="SAM" id="Phobius"/>
    </source>
</evidence>
<dbReference type="EMBL" id="JAHLFE010000037">
    <property type="protein sequence ID" value="MBU3843640.1"/>
    <property type="molecule type" value="Genomic_DNA"/>
</dbReference>
<feature type="transmembrane region" description="Helical" evidence="5">
    <location>
        <begin position="101"/>
        <end position="123"/>
    </location>
</feature>
<reference evidence="6" key="2">
    <citation type="submission" date="2021-04" db="EMBL/GenBank/DDBJ databases">
        <authorList>
            <person name="Gilroy R."/>
        </authorList>
    </citation>
    <scope>NUCLEOTIDE SEQUENCE</scope>
    <source>
        <strain evidence="6">378</strain>
    </source>
</reference>
<dbReference type="GO" id="GO:0006106">
    <property type="term" value="P:fumarate metabolic process"/>
    <property type="evidence" value="ECO:0007669"/>
    <property type="project" value="InterPro"/>
</dbReference>
<evidence type="ECO:0000256" key="3">
    <source>
        <dbReference type="ARBA" id="ARBA00022989"/>
    </source>
</evidence>
<organism evidence="6 7">
    <name type="scientific">Candidatus Anaerobiospirillum pullicola</name>
    <dbReference type="NCBI Taxonomy" id="2838451"/>
    <lineage>
        <taxon>Bacteria</taxon>
        <taxon>Pseudomonadati</taxon>
        <taxon>Pseudomonadota</taxon>
        <taxon>Gammaproteobacteria</taxon>
        <taxon>Aeromonadales</taxon>
        <taxon>Succinivibrionaceae</taxon>
        <taxon>Anaerobiospirillum</taxon>
    </lineage>
</organism>
<dbReference type="GO" id="GO:0016020">
    <property type="term" value="C:membrane"/>
    <property type="evidence" value="ECO:0007669"/>
    <property type="project" value="InterPro"/>
</dbReference>
<comment type="caution">
    <text evidence="6">The sequence shown here is derived from an EMBL/GenBank/DDBJ whole genome shotgun (WGS) entry which is preliminary data.</text>
</comment>
<name>A0A948WXB3_9GAMM</name>
<keyword evidence="4 5" id="KW-0472">Membrane</keyword>
<dbReference type="AlphaFoldDB" id="A0A948WXB3"/>
<reference evidence="6" key="1">
    <citation type="journal article" date="2021" name="PeerJ">
        <title>Extensive microbial diversity within the chicken gut microbiome revealed by metagenomics and culture.</title>
        <authorList>
            <person name="Gilroy R."/>
            <person name="Ravi A."/>
            <person name="Getino M."/>
            <person name="Pursley I."/>
            <person name="Horton D.L."/>
            <person name="Alikhan N.F."/>
            <person name="Baker D."/>
            <person name="Gharbi K."/>
            <person name="Hall N."/>
            <person name="Watson M."/>
            <person name="Adriaenssens E.M."/>
            <person name="Foster-Nyarko E."/>
            <person name="Jarju S."/>
            <person name="Secka A."/>
            <person name="Antonio M."/>
            <person name="Oren A."/>
            <person name="Chaudhuri R.R."/>
            <person name="La Ragione R."/>
            <person name="Hildebrand F."/>
            <person name="Pallen M.J."/>
        </authorList>
    </citation>
    <scope>NUCLEOTIDE SEQUENCE</scope>
    <source>
        <strain evidence="6">378</strain>
    </source>
</reference>
<evidence type="ECO:0000256" key="2">
    <source>
        <dbReference type="ARBA" id="ARBA00022692"/>
    </source>
</evidence>
<proteinExistence type="predicted"/>
<feature type="transmembrane region" description="Helical" evidence="5">
    <location>
        <begin position="59"/>
        <end position="80"/>
    </location>
</feature>
<dbReference type="Gene3D" id="1.20.1300.10">
    <property type="entry name" value="Fumarate reductase/succinate dehydrogenase, transmembrane subunit"/>
    <property type="match status" value="1"/>
</dbReference>
<dbReference type="Pfam" id="PF02313">
    <property type="entry name" value="Fumarate_red_D"/>
    <property type="match status" value="1"/>
</dbReference>
<keyword evidence="1" id="KW-1003">Cell membrane</keyword>
<dbReference type="NCBIfam" id="NF003977">
    <property type="entry name" value="PRK05470.1-1"/>
    <property type="match status" value="1"/>
</dbReference>
<dbReference type="InterPro" id="IPR034804">
    <property type="entry name" value="SQR/QFR_C/D"/>
</dbReference>
<dbReference type="Proteomes" id="UP000733611">
    <property type="component" value="Unassembled WGS sequence"/>
</dbReference>
<evidence type="ECO:0000313" key="6">
    <source>
        <dbReference type="EMBL" id="MBU3843640.1"/>
    </source>
</evidence>